<proteinExistence type="predicted"/>
<dbReference type="EMBL" id="BKCJ010010483">
    <property type="protein sequence ID" value="GEU91793.1"/>
    <property type="molecule type" value="Genomic_DNA"/>
</dbReference>
<keyword evidence="1" id="KW-1133">Transmembrane helix</keyword>
<accession>A0A6L2P021</accession>
<keyword evidence="1" id="KW-0472">Membrane</keyword>
<organism evidence="2">
    <name type="scientific">Tanacetum cinerariifolium</name>
    <name type="common">Dalmatian daisy</name>
    <name type="synonym">Chrysanthemum cinerariifolium</name>
    <dbReference type="NCBI Taxonomy" id="118510"/>
    <lineage>
        <taxon>Eukaryota</taxon>
        <taxon>Viridiplantae</taxon>
        <taxon>Streptophyta</taxon>
        <taxon>Embryophyta</taxon>
        <taxon>Tracheophyta</taxon>
        <taxon>Spermatophyta</taxon>
        <taxon>Magnoliopsida</taxon>
        <taxon>eudicotyledons</taxon>
        <taxon>Gunneridae</taxon>
        <taxon>Pentapetalae</taxon>
        <taxon>asterids</taxon>
        <taxon>campanulids</taxon>
        <taxon>Asterales</taxon>
        <taxon>Asteraceae</taxon>
        <taxon>Asteroideae</taxon>
        <taxon>Anthemideae</taxon>
        <taxon>Anthemidinae</taxon>
        <taxon>Tanacetum</taxon>
    </lineage>
</organism>
<feature type="transmembrane region" description="Helical" evidence="1">
    <location>
        <begin position="9"/>
        <end position="30"/>
    </location>
</feature>
<dbReference type="AlphaFoldDB" id="A0A6L2P021"/>
<evidence type="ECO:0008006" key="3">
    <source>
        <dbReference type="Google" id="ProtNLM"/>
    </source>
</evidence>
<evidence type="ECO:0000313" key="2">
    <source>
        <dbReference type="EMBL" id="GEU91793.1"/>
    </source>
</evidence>
<sequence>MGKSLADCYIVFVIIFFFFFDERYGIYIFGDGDLDSSLINTFLEALLVLCSPLLEPQKWFLMLVTEEQDLVLREHNPIVPLQKDQNTTIKETDHVFGLTYGTKSYPVGIVRDVEVHIRRLKLLNDFYIIDMKKDPKTTLLVRRGFMATANAVIGCRKAKIAVGEGITRLVFEVKETNPVEEEAPYWTTLGKKESYKLRPSSNSVGFQTPYYARKEFMDCHLPREWEIARDSKINSFKDVLVFRRMVEFLGALPINLKGNMWESNDLIENLIN</sequence>
<gene>
    <name evidence="2" type="ORF">Tci_063771</name>
</gene>
<reference evidence="2" key="1">
    <citation type="journal article" date="2019" name="Sci. Rep.">
        <title>Draft genome of Tanacetum cinerariifolium, the natural source of mosquito coil.</title>
        <authorList>
            <person name="Yamashiro T."/>
            <person name="Shiraishi A."/>
            <person name="Satake H."/>
            <person name="Nakayama K."/>
        </authorList>
    </citation>
    <scope>NUCLEOTIDE SEQUENCE</scope>
</reference>
<keyword evidence="1" id="KW-0812">Transmembrane</keyword>
<comment type="caution">
    <text evidence="2">The sequence shown here is derived from an EMBL/GenBank/DDBJ whole genome shotgun (WGS) entry which is preliminary data.</text>
</comment>
<evidence type="ECO:0000256" key="1">
    <source>
        <dbReference type="SAM" id="Phobius"/>
    </source>
</evidence>
<protein>
    <recommendedName>
        <fullName evidence="3">MAK10-like protein</fullName>
    </recommendedName>
</protein>
<name>A0A6L2P021_TANCI</name>